<evidence type="ECO:0000259" key="4">
    <source>
        <dbReference type="Pfam" id="PF00912"/>
    </source>
</evidence>
<evidence type="ECO:0000256" key="2">
    <source>
        <dbReference type="ARBA" id="ARBA00022679"/>
    </source>
</evidence>
<proteinExistence type="predicted"/>
<dbReference type="PANTHER" id="PTHR32282">
    <property type="entry name" value="BINDING PROTEIN TRANSPEPTIDASE, PUTATIVE-RELATED"/>
    <property type="match status" value="1"/>
</dbReference>
<evidence type="ECO:0000256" key="1">
    <source>
        <dbReference type="ARBA" id="ARBA00004752"/>
    </source>
</evidence>
<dbReference type="SUPFAM" id="SSF53955">
    <property type="entry name" value="Lysozyme-like"/>
    <property type="match status" value="1"/>
</dbReference>
<dbReference type="AlphaFoldDB" id="A0A2S9YW52"/>
<dbReference type="EMBL" id="PVNL01000029">
    <property type="protein sequence ID" value="PRQ09282.1"/>
    <property type="molecule type" value="Genomic_DNA"/>
</dbReference>
<evidence type="ECO:0000313" key="6">
    <source>
        <dbReference type="Proteomes" id="UP000238823"/>
    </source>
</evidence>
<dbReference type="OrthoDB" id="5486379at2"/>
<dbReference type="Pfam" id="PF00912">
    <property type="entry name" value="Transgly"/>
    <property type="match status" value="1"/>
</dbReference>
<feature type="compositionally biased region" description="Low complexity" evidence="3">
    <location>
        <begin position="111"/>
        <end position="128"/>
    </location>
</feature>
<dbReference type="PANTHER" id="PTHR32282:SF33">
    <property type="entry name" value="PEPTIDOGLYCAN GLYCOSYLTRANSFERASE"/>
    <property type="match status" value="1"/>
</dbReference>
<dbReference type="InterPro" id="IPR036950">
    <property type="entry name" value="PBP_transglycosylase"/>
</dbReference>
<dbReference type="RefSeq" id="WP_106088029.1">
    <property type="nucleotide sequence ID" value="NZ_PVNL01000029.1"/>
</dbReference>
<dbReference type="InterPro" id="IPR001264">
    <property type="entry name" value="Glyco_trans_51"/>
</dbReference>
<gene>
    <name evidence="5" type="primary">mrcA_1</name>
    <name evidence="5" type="ORF">ENSA7_09740</name>
</gene>
<organism evidence="5 6">
    <name type="scientific">Enhygromyxa salina</name>
    <dbReference type="NCBI Taxonomy" id="215803"/>
    <lineage>
        <taxon>Bacteria</taxon>
        <taxon>Pseudomonadati</taxon>
        <taxon>Myxococcota</taxon>
        <taxon>Polyangia</taxon>
        <taxon>Nannocystales</taxon>
        <taxon>Nannocystaceae</taxon>
        <taxon>Enhygromyxa</taxon>
    </lineage>
</organism>
<evidence type="ECO:0000313" key="5">
    <source>
        <dbReference type="EMBL" id="PRQ09282.1"/>
    </source>
</evidence>
<dbReference type="InterPro" id="IPR023346">
    <property type="entry name" value="Lysozyme-like_dom_sf"/>
</dbReference>
<evidence type="ECO:0000256" key="3">
    <source>
        <dbReference type="SAM" id="MobiDB-lite"/>
    </source>
</evidence>
<dbReference type="InterPro" id="IPR050396">
    <property type="entry name" value="Glycosyltr_51/Transpeptidase"/>
</dbReference>
<feature type="region of interest" description="Disordered" evidence="3">
    <location>
        <begin position="111"/>
        <end position="133"/>
    </location>
</feature>
<comment type="pathway">
    <text evidence="1">Cell wall biogenesis; peptidoglycan biosynthesis.</text>
</comment>
<sequence length="720" mass="77632">MSPPRPTTQRPRATGLARALPWCLGIGLATVATAGPALAEAQVQSRLRERLGVDQGFAVDLDLRGLELRGLSRALPGHRGRVSATRVRVRPGFEGLTIEVDGLEGVVGRAPTPAAADPIPATRAPARATKTDDDDPIATLLQRVRGVPIEVVTHGSVRVELGHGVSATATDPHLRLPGDGLIRGDVELALGPEHATAEAKTGGRSAWARAALEFSATDTAPRALDISGSVSLATVGELPPPPALTLLGRISPGGFALELREPEGGRATINLDRASEKLATDRLTLDAEQLPLAVLGPLAQLAGRRLGDTIGEQDGRLVLDETRLSGTIELGRGDGLTRARFDDVELSQLRFDSGLLAAAPVVLTQLTIDGELTREHTPTGPRTGGALVLGHRGVQVEVSGQLDSVGLSVELELPSSPCQAVFDATPGMSSVLAGTELSGTLDAHVALRLDFAALERARARYLGPDAESLELEHFEAPGELRFDLPYIERCTIERLGPGADIDGLRGPYHHRFVSAAGREQRRVLAAGDDNYVRIEQVPELALAFVILEDARFWRHDGFDREQIERAFWFNLLEGRVRRGASTITQQAARSLWLGIDRSVARKLAEAMLAAELERGLDKKRILEIYLNVIELGPEIHGVAEASRYHFGKEPGRLELMEALYLASLAPAPVAYSRRFSAGTIDDEWREHLRRQVRRLRIRHLISPETAAAAIATDLQLRPHP</sequence>
<comment type="caution">
    <text evidence="5">The sequence shown here is derived from an EMBL/GenBank/DDBJ whole genome shotgun (WGS) entry which is preliminary data.</text>
</comment>
<reference evidence="5 6" key="1">
    <citation type="submission" date="2018-03" db="EMBL/GenBank/DDBJ databases">
        <title>Draft Genome Sequences of the Obligatory Marine Myxobacteria Enhygromyxa salina SWB007.</title>
        <authorList>
            <person name="Poehlein A."/>
            <person name="Moghaddam J.A."/>
            <person name="Harms H."/>
            <person name="Alanjari M."/>
            <person name="Koenig G.M."/>
            <person name="Daniel R."/>
            <person name="Schaeberle T.F."/>
        </authorList>
    </citation>
    <scope>NUCLEOTIDE SEQUENCE [LARGE SCALE GENOMIC DNA]</scope>
    <source>
        <strain evidence="5 6">SWB007</strain>
    </source>
</reference>
<feature type="domain" description="Glycosyl transferase family 51" evidence="4">
    <location>
        <begin position="528"/>
        <end position="686"/>
    </location>
</feature>
<dbReference type="GO" id="GO:0008955">
    <property type="term" value="F:peptidoglycan glycosyltransferase activity"/>
    <property type="evidence" value="ECO:0007669"/>
    <property type="project" value="TreeGrafter"/>
</dbReference>
<accession>A0A2S9YW52</accession>
<dbReference type="Gene3D" id="1.10.3810.10">
    <property type="entry name" value="Biosynthetic peptidoglycan transglycosylase-like"/>
    <property type="match status" value="1"/>
</dbReference>
<protein>
    <submittedName>
        <fullName evidence="5">Penicillin-binding protein 1A</fullName>
    </submittedName>
</protein>
<name>A0A2S9YW52_9BACT</name>
<keyword evidence="2" id="KW-0808">Transferase</keyword>
<dbReference type="Proteomes" id="UP000238823">
    <property type="component" value="Unassembled WGS sequence"/>
</dbReference>